<organism evidence="1 2">
    <name type="scientific">Cichorium intybus</name>
    <name type="common">Chicory</name>
    <dbReference type="NCBI Taxonomy" id="13427"/>
    <lineage>
        <taxon>Eukaryota</taxon>
        <taxon>Viridiplantae</taxon>
        <taxon>Streptophyta</taxon>
        <taxon>Embryophyta</taxon>
        <taxon>Tracheophyta</taxon>
        <taxon>Spermatophyta</taxon>
        <taxon>Magnoliopsida</taxon>
        <taxon>eudicotyledons</taxon>
        <taxon>Gunneridae</taxon>
        <taxon>Pentapetalae</taxon>
        <taxon>asterids</taxon>
        <taxon>campanulids</taxon>
        <taxon>Asterales</taxon>
        <taxon>Asteraceae</taxon>
        <taxon>Cichorioideae</taxon>
        <taxon>Cichorieae</taxon>
        <taxon>Cichoriinae</taxon>
        <taxon>Cichorium</taxon>
    </lineage>
</organism>
<dbReference type="EMBL" id="CM042012">
    <property type="protein sequence ID" value="KAI3753553.1"/>
    <property type="molecule type" value="Genomic_DNA"/>
</dbReference>
<proteinExistence type="predicted"/>
<protein>
    <submittedName>
        <fullName evidence="1">Uncharacterized protein</fullName>
    </submittedName>
</protein>
<comment type="caution">
    <text evidence="1">The sequence shown here is derived from an EMBL/GenBank/DDBJ whole genome shotgun (WGS) entry which is preliminary data.</text>
</comment>
<gene>
    <name evidence="1" type="ORF">L2E82_25609</name>
</gene>
<evidence type="ECO:0000313" key="1">
    <source>
        <dbReference type="EMBL" id="KAI3753553.1"/>
    </source>
</evidence>
<accession>A0ACB9E4J1</accession>
<sequence>MLFDTIRYFKISRHPQNPRDDICTTLSYRASKLHNEGLLDEHTSLADVWPKKALNLPYCSCPVELFLWSKKKGVYVKSAAEMAVGLGAGVVWVMLKNLNMKNGVHHITNFEEEADFSNKAKPEFAYNLHLGIQVWTDSPKSTNDVILKRESSWSKDGLYGLIATHTFTLHNLHL</sequence>
<dbReference type="Proteomes" id="UP001055811">
    <property type="component" value="Linkage Group LG04"/>
</dbReference>
<keyword evidence="2" id="KW-1185">Reference proteome</keyword>
<evidence type="ECO:0000313" key="2">
    <source>
        <dbReference type="Proteomes" id="UP001055811"/>
    </source>
</evidence>
<reference evidence="2" key="1">
    <citation type="journal article" date="2022" name="Mol. Ecol. Resour.">
        <title>The genomes of chicory, endive, great burdock and yacon provide insights into Asteraceae palaeo-polyploidization history and plant inulin production.</title>
        <authorList>
            <person name="Fan W."/>
            <person name="Wang S."/>
            <person name="Wang H."/>
            <person name="Wang A."/>
            <person name="Jiang F."/>
            <person name="Liu H."/>
            <person name="Zhao H."/>
            <person name="Xu D."/>
            <person name="Zhang Y."/>
        </authorList>
    </citation>
    <scope>NUCLEOTIDE SEQUENCE [LARGE SCALE GENOMIC DNA]</scope>
    <source>
        <strain evidence="2">cv. Punajuju</strain>
    </source>
</reference>
<name>A0ACB9E4J1_CICIN</name>
<reference evidence="1 2" key="2">
    <citation type="journal article" date="2022" name="Mol. Ecol. Resour.">
        <title>The genomes of chicory, endive, great burdock and yacon provide insights into Asteraceae paleo-polyploidization history and plant inulin production.</title>
        <authorList>
            <person name="Fan W."/>
            <person name="Wang S."/>
            <person name="Wang H."/>
            <person name="Wang A."/>
            <person name="Jiang F."/>
            <person name="Liu H."/>
            <person name="Zhao H."/>
            <person name="Xu D."/>
            <person name="Zhang Y."/>
        </authorList>
    </citation>
    <scope>NUCLEOTIDE SEQUENCE [LARGE SCALE GENOMIC DNA]</scope>
    <source>
        <strain evidence="2">cv. Punajuju</strain>
        <tissue evidence="1">Leaves</tissue>
    </source>
</reference>